<evidence type="ECO:0000313" key="3">
    <source>
        <dbReference type="Proteomes" id="UP000215635"/>
    </source>
</evidence>
<accession>A0AAX0PZ49</accession>
<feature type="coiled-coil region" evidence="1">
    <location>
        <begin position="18"/>
        <end position="45"/>
    </location>
</feature>
<reference evidence="2 3" key="1">
    <citation type="submission" date="2017-04" db="EMBL/GenBank/DDBJ databases">
        <title>Kefir bacterial isolates.</title>
        <authorList>
            <person name="Kim Y."/>
            <person name="Blasche S."/>
            <person name="Patil K.R."/>
        </authorList>
    </citation>
    <scope>NUCLEOTIDE SEQUENCE [LARGE SCALE GENOMIC DNA]</scope>
    <source>
        <strain evidence="2 3">OG2</strain>
    </source>
</reference>
<comment type="caution">
    <text evidence="2">The sequence shown here is derived from an EMBL/GenBank/DDBJ whole genome shotgun (WGS) entry which is preliminary data.</text>
</comment>
<dbReference type="EMBL" id="NCWV01000055">
    <property type="protein sequence ID" value="PAK87654.1"/>
    <property type="molecule type" value="Genomic_DNA"/>
</dbReference>
<gene>
    <name evidence="2" type="ORF">B8W88_13585</name>
</gene>
<evidence type="ECO:0000256" key="1">
    <source>
        <dbReference type="SAM" id="Coils"/>
    </source>
</evidence>
<sequence length="100" mass="11116">MLSKREIELEELEEAKYVQSLRDDIEKLQEQLNTAKNALTEIAYTRQEIWRGGTLVGFEATEDAKIAYDALAAIGWDGCPVGLVVKNGLTKEELEGSGDE</sequence>
<name>A0AAX0PZ49_9LACT</name>
<dbReference type="AlphaFoldDB" id="A0AAX0PZ49"/>
<organism evidence="2 3">
    <name type="scientific">Lactococcus lactis</name>
    <dbReference type="NCBI Taxonomy" id="1358"/>
    <lineage>
        <taxon>Bacteria</taxon>
        <taxon>Bacillati</taxon>
        <taxon>Bacillota</taxon>
        <taxon>Bacilli</taxon>
        <taxon>Lactobacillales</taxon>
        <taxon>Streptococcaceae</taxon>
        <taxon>Lactococcus</taxon>
    </lineage>
</organism>
<evidence type="ECO:0000313" key="2">
    <source>
        <dbReference type="EMBL" id="PAK87654.1"/>
    </source>
</evidence>
<protein>
    <submittedName>
        <fullName evidence="2">Uncharacterized protein</fullName>
    </submittedName>
</protein>
<proteinExistence type="predicted"/>
<keyword evidence="1" id="KW-0175">Coiled coil</keyword>
<dbReference type="Proteomes" id="UP000215635">
    <property type="component" value="Unassembled WGS sequence"/>
</dbReference>